<reference evidence="2 3" key="1">
    <citation type="submission" date="2024-09" db="EMBL/GenBank/DDBJ databases">
        <title>Nodulacao em especies de Leguminosae Basais da Amazonia e Caracterizacao dos Rizobios e Bacterias Associadas aos Nodulos.</title>
        <authorList>
            <person name="Jambeiro I.C.A."/>
            <person name="Lopes I.S."/>
            <person name="Aguiar E.R.G.R."/>
            <person name="Santos A.F.J."/>
            <person name="Dos Santos J.M.F."/>
            <person name="Gross E."/>
        </authorList>
    </citation>
    <scope>NUCLEOTIDE SEQUENCE [LARGE SCALE GENOMIC DNA]</scope>
    <source>
        <strain evidence="2 3">BRUESC1165</strain>
    </source>
</reference>
<evidence type="ECO:0000256" key="1">
    <source>
        <dbReference type="SAM" id="SignalP"/>
    </source>
</evidence>
<dbReference type="Pfam" id="PF02012">
    <property type="entry name" value="BNR"/>
    <property type="match status" value="1"/>
</dbReference>
<dbReference type="SUPFAM" id="SSF110296">
    <property type="entry name" value="Oligoxyloglucan reducing end-specific cellobiohydrolase"/>
    <property type="match status" value="1"/>
</dbReference>
<name>A0ABV6Y9C3_9HYPH</name>
<feature type="chain" id="PRO_5045966051" evidence="1">
    <location>
        <begin position="29"/>
        <end position="294"/>
    </location>
</feature>
<evidence type="ECO:0000313" key="3">
    <source>
        <dbReference type="Proteomes" id="UP001593940"/>
    </source>
</evidence>
<dbReference type="NCBIfam" id="NF045728">
    <property type="entry name" value="glycosyl_F510_1955"/>
    <property type="match status" value="1"/>
</dbReference>
<evidence type="ECO:0000313" key="2">
    <source>
        <dbReference type="EMBL" id="MFC1457863.1"/>
    </source>
</evidence>
<dbReference type="CDD" id="cd15482">
    <property type="entry name" value="Sialidase_non-viral"/>
    <property type="match status" value="1"/>
</dbReference>
<dbReference type="RefSeq" id="WP_161725201.1">
    <property type="nucleotide sequence ID" value="NZ_JBHOMY010000035.1"/>
</dbReference>
<dbReference type="InterPro" id="IPR002860">
    <property type="entry name" value="BNR_rpt"/>
</dbReference>
<sequence length="294" mass="30456">MRSSRGPCWLALAVIGPLAVIGATSSKASETVRVAELPRQTHIHGLAVDRQDPSRLLIATHHGLFRAGPDGRAERISEVQDFMGFTPHPTDPKTLFASGHPARGGNLGFIASTDGGATWRQVSPGVKGPVDFHQMSVSSADPATIYGAYGGLQVSRDAGRTWTVVGPTPDKLIDLAASAKTSDTLYAATENGLLVSSDGGKGWTTVLAGAPVSLVEVTPDGSLYAYVVGRGLLRSDAESLVFATVGDDFGGGVPLHLTGDPANPARLFVATARGRVLTSTDRGQTWSEMGAGGS</sequence>
<dbReference type="InterPro" id="IPR054817">
    <property type="entry name" value="Glycosyl_F510_1955-like"/>
</dbReference>
<proteinExistence type="predicted"/>
<protein>
    <submittedName>
        <fullName evidence="2">F510_1955 family glycosylhydrolase</fullName>
    </submittedName>
</protein>
<keyword evidence="3" id="KW-1185">Reference proteome</keyword>
<accession>A0ABV6Y9C3</accession>
<dbReference type="Proteomes" id="UP001593940">
    <property type="component" value="Unassembled WGS sequence"/>
</dbReference>
<gene>
    <name evidence="2" type="ORF">ACETIH_14300</name>
</gene>
<dbReference type="InterPro" id="IPR015943">
    <property type="entry name" value="WD40/YVTN_repeat-like_dom_sf"/>
</dbReference>
<organism evidence="2 3">
    <name type="scientific">Microvirga arabica</name>
    <dbReference type="NCBI Taxonomy" id="1128671"/>
    <lineage>
        <taxon>Bacteria</taxon>
        <taxon>Pseudomonadati</taxon>
        <taxon>Pseudomonadota</taxon>
        <taxon>Alphaproteobacteria</taxon>
        <taxon>Hyphomicrobiales</taxon>
        <taxon>Methylobacteriaceae</taxon>
        <taxon>Microvirga</taxon>
    </lineage>
</organism>
<keyword evidence="1" id="KW-0732">Signal</keyword>
<dbReference type="EMBL" id="JBHOMY010000035">
    <property type="protein sequence ID" value="MFC1457863.1"/>
    <property type="molecule type" value="Genomic_DNA"/>
</dbReference>
<comment type="caution">
    <text evidence="2">The sequence shown here is derived from an EMBL/GenBank/DDBJ whole genome shotgun (WGS) entry which is preliminary data.</text>
</comment>
<feature type="signal peptide" evidence="1">
    <location>
        <begin position="1"/>
        <end position="28"/>
    </location>
</feature>
<dbReference type="Gene3D" id="2.130.10.10">
    <property type="entry name" value="YVTN repeat-like/Quinoprotein amine dehydrogenase"/>
    <property type="match status" value="2"/>
</dbReference>